<organism evidence="3 4">
    <name type="scientific">Podospora didyma</name>
    <dbReference type="NCBI Taxonomy" id="330526"/>
    <lineage>
        <taxon>Eukaryota</taxon>
        <taxon>Fungi</taxon>
        <taxon>Dikarya</taxon>
        <taxon>Ascomycota</taxon>
        <taxon>Pezizomycotina</taxon>
        <taxon>Sordariomycetes</taxon>
        <taxon>Sordariomycetidae</taxon>
        <taxon>Sordariales</taxon>
        <taxon>Podosporaceae</taxon>
        <taxon>Podospora</taxon>
    </lineage>
</organism>
<dbReference type="AlphaFoldDB" id="A0AAE0NNN9"/>
<comment type="caution">
    <text evidence="3">The sequence shown here is derived from an EMBL/GenBank/DDBJ whole genome shotgun (WGS) entry which is preliminary data.</text>
</comment>
<keyword evidence="4" id="KW-1185">Reference proteome</keyword>
<evidence type="ECO:0000313" key="4">
    <source>
        <dbReference type="Proteomes" id="UP001285441"/>
    </source>
</evidence>
<feature type="region of interest" description="Disordered" evidence="1">
    <location>
        <begin position="29"/>
        <end position="49"/>
    </location>
</feature>
<name>A0AAE0NNN9_9PEZI</name>
<feature type="compositionally biased region" description="Polar residues" evidence="1">
    <location>
        <begin position="35"/>
        <end position="49"/>
    </location>
</feature>
<proteinExistence type="predicted"/>
<evidence type="ECO:0000256" key="1">
    <source>
        <dbReference type="SAM" id="MobiDB-lite"/>
    </source>
</evidence>
<reference evidence="3" key="1">
    <citation type="journal article" date="2023" name="Mol. Phylogenet. Evol.">
        <title>Genome-scale phylogeny and comparative genomics of the fungal order Sordariales.</title>
        <authorList>
            <person name="Hensen N."/>
            <person name="Bonometti L."/>
            <person name="Westerberg I."/>
            <person name="Brannstrom I.O."/>
            <person name="Guillou S."/>
            <person name="Cros-Aarteil S."/>
            <person name="Calhoun S."/>
            <person name="Haridas S."/>
            <person name="Kuo A."/>
            <person name="Mondo S."/>
            <person name="Pangilinan J."/>
            <person name="Riley R."/>
            <person name="LaButti K."/>
            <person name="Andreopoulos B."/>
            <person name="Lipzen A."/>
            <person name="Chen C."/>
            <person name="Yan M."/>
            <person name="Daum C."/>
            <person name="Ng V."/>
            <person name="Clum A."/>
            <person name="Steindorff A."/>
            <person name="Ohm R.A."/>
            <person name="Martin F."/>
            <person name="Silar P."/>
            <person name="Natvig D.O."/>
            <person name="Lalanne C."/>
            <person name="Gautier V."/>
            <person name="Ament-Velasquez S.L."/>
            <person name="Kruys A."/>
            <person name="Hutchinson M.I."/>
            <person name="Powell A.J."/>
            <person name="Barry K."/>
            <person name="Miller A.N."/>
            <person name="Grigoriev I.V."/>
            <person name="Debuchy R."/>
            <person name="Gladieux P."/>
            <person name="Hiltunen Thoren M."/>
            <person name="Johannesson H."/>
        </authorList>
    </citation>
    <scope>NUCLEOTIDE SEQUENCE</scope>
    <source>
        <strain evidence="3">CBS 232.78</strain>
    </source>
</reference>
<evidence type="ECO:0000256" key="2">
    <source>
        <dbReference type="SAM" id="SignalP"/>
    </source>
</evidence>
<accession>A0AAE0NNN9</accession>
<keyword evidence="2" id="KW-0732">Signal</keyword>
<feature type="chain" id="PRO_5042039469" evidence="2">
    <location>
        <begin position="21"/>
        <end position="280"/>
    </location>
</feature>
<dbReference type="Proteomes" id="UP001285441">
    <property type="component" value="Unassembled WGS sequence"/>
</dbReference>
<evidence type="ECO:0000313" key="3">
    <source>
        <dbReference type="EMBL" id="KAK3384874.1"/>
    </source>
</evidence>
<feature type="signal peptide" evidence="2">
    <location>
        <begin position="1"/>
        <end position="20"/>
    </location>
</feature>
<reference evidence="3" key="2">
    <citation type="submission" date="2023-06" db="EMBL/GenBank/DDBJ databases">
        <authorList>
            <consortium name="Lawrence Berkeley National Laboratory"/>
            <person name="Haridas S."/>
            <person name="Hensen N."/>
            <person name="Bonometti L."/>
            <person name="Westerberg I."/>
            <person name="Brannstrom I.O."/>
            <person name="Guillou S."/>
            <person name="Cros-Aarteil S."/>
            <person name="Calhoun S."/>
            <person name="Kuo A."/>
            <person name="Mondo S."/>
            <person name="Pangilinan J."/>
            <person name="Riley R."/>
            <person name="LaButti K."/>
            <person name="Andreopoulos B."/>
            <person name="Lipzen A."/>
            <person name="Chen C."/>
            <person name="Yanf M."/>
            <person name="Daum C."/>
            <person name="Ng V."/>
            <person name="Clum A."/>
            <person name="Steindorff A."/>
            <person name="Ohm R."/>
            <person name="Martin F."/>
            <person name="Silar P."/>
            <person name="Natvig D."/>
            <person name="Lalanne C."/>
            <person name="Gautier V."/>
            <person name="Ament-velasquez S.L."/>
            <person name="Kruys A."/>
            <person name="Hutchinson M.I."/>
            <person name="Powell A.J."/>
            <person name="Barry K."/>
            <person name="Miller A.N."/>
            <person name="Grigoriev I.V."/>
            <person name="Debuchy R."/>
            <person name="Gladieux P."/>
            <person name="Thoren M.H."/>
            <person name="Johannesson H."/>
        </authorList>
    </citation>
    <scope>NUCLEOTIDE SEQUENCE</scope>
    <source>
        <strain evidence="3">CBS 232.78</strain>
    </source>
</reference>
<protein>
    <submittedName>
        <fullName evidence="3">Uncharacterized protein</fullName>
    </submittedName>
</protein>
<gene>
    <name evidence="3" type="ORF">B0H63DRAFT_172621</name>
</gene>
<dbReference type="EMBL" id="JAULSW010000004">
    <property type="protein sequence ID" value="KAK3384874.1"/>
    <property type="molecule type" value="Genomic_DNA"/>
</dbReference>
<sequence length="280" mass="29809">MVNRHLPSFLLLVSLAAAHAIPAPVPEHAQKAPNAWNSGSPSSPHTQQQLLRPRFSCDFPAPGLLAEDCDYMSAIGMKGQGVNNQTNNGRIWTGTDGPNLFTFVNAAQPGDDDRSVILIVWYMAPTDGYQASFMNARVPDISYSLPKRGDAITISMANGVAGGWSALYNHKTKLSAYGQINNTFGEFSTGDYATIDISRLVNMAGDAMTVEVPGGCVSDMTRCVYVCNSPAVNSCGDAGTYDLLKCDGFNAVQHKDPSSGEPTGGCQGWSFGGQIKVFLS</sequence>